<comment type="caution">
    <text evidence="1">The sequence shown here is derived from an EMBL/GenBank/DDBJ whole genome shotgun (WGS) entry which is preliminary data.</text>
</comment>
<dbReference type="EMBL" id="SGXA01000001">
    <property type="protein sequence ID" value="RZS75858.1"/>
    <property type="molecule type" value="Genomic_DNA"/>
</dbReference>
<accession>A0A4Q7N4D9</accession>
<name>A0A4Q7N4D9_9BACT</name>
<organism evidence="1 2">
    <name type="scientific">Pseudobacter ginsenosidimutans</name>
    <dbReference type="NCBI Taxonomy" id="661488"/>
    <lineage>
        <taxon>Bacteria</taxon>
        <taxon>Pseudomonadati</taxon>
        <taxon>Bacteroidota</taxon>
        <taxon>Chitinophagia</taxon>
        <taxon>Chitinophagales</taxon>
        <taxon>Chitinophagaceae</taxon>
        <taxon>Pseudobacter</taxon>
    </lineage>
</organism>
<gene>
    <name evidence="1" type="ORF">EV199_1733</name>
</gene>
<keyword evidence="2" id="KW-1185">Reference proteome</keyword>
<evidence type="ECO:0000313" key="2">
    <source>
        <dbReference type="Proteomes" id="UP000293874"/>
    </source>
</evidence>
<dbReference type="AlphaFoldDB" id="A0A4Q7N4D9"/>
<evidence type="ECO:0000313" key="1">
    <source>
        <dbReference type="EMBL" id="RZS75858.1"/>
    </source>
</evidence>
<reference evidence="1 2" key="1">
    <citation type="submission" date="2019-02" db="EMBL/GenBank/DDBJ databases">
        <title>Genomic Encyclopedia of Type Strains, Phase IV (KMG-IV): sequencing the most valuable type-strain genomes for metagenomic binning, comparative biology and taxonomic classification.</title>
        <authorList>
            <person name="Goeker M."/>
        </authorList>
    </citation>
    <scope>NUCLEOTIDE SEQUENCE [LARGE SCALE GENOMIC DNA]</scope>
    <source>
        <strain evidence="1 2">DSM 18116</strain>
    </source>
</reference>
<proteinExistence type="predicted"/>
<sequence length="78" mass="9099">MDRLNSRSIFCLSNKVQLKFFSIIITEMKRIFGCNTAGNDYLNKHHPDPIRALTFQYKSASSPDQVHLIFTYSCYLSY</sequence>
<protein>
    <submittedName>
        <fullName evidence="1">Uncharacterized protein</fullName>
    </submittedName>
</protein>
<dbReference type="Proteomes" id="UP000293874">
    <property type="component" value="Unassembled WGS sequence"/>
</dbReference>